<dbReference type="Gene3D" id="3.30.310.130">
    <property type="entry name" value="Ubiquitin-related"/>
    <property type="match status" value="1"/>
</dbReference>
<dbReference type="GO" id="GO:0070139">
    <property type="term" value="F:SUMO-specific endopeptidase activity"/>
    <property type="evidence" value="ECO:0007669"/>
    <property type="project" value="TreeGrafter"/>
</dbReference>
<feature type="compositionally biased region" description="Polar residues" evidence="6">
    <location>
        <begin position="41"/>
        <end position="50"/>
    </location>
</feature>
<dbReference type="Pfam" id="PF02902">
    <property type="entry name" value="Peptidase_C48"/>
    <property type="match status" value="1"/>
</dbReference>
<dbReference type="InterPro" id="IPR003653">
    <property type="entry name" value="Peptidase_C48_C"/>
</dbReference>
<dbReference type="GO" id="GO:0005737">
    <property type="term" value="C:cytoplasm"/>
    <property type="evidence" value="ECO:0007669"/>
    <property type="project" value="TreeGrafter"/>
</dbReference>
<comment type="similarity">
    <text evidence="1">Belongs to the peptidase C48 family.</text>
</comment>
<dbReference type="PANTHER" id="PTHR46896">
    <property type="entry name" value="SENTRIN-SPECIFIC PROTEASE"/>
    <property type="match status" value="1"/>
</dbReference>
<dbReference type="OrthoDB" id="442460at2759"/>
<gene>
    <name evidence="8" type="ORF">L228DRAFT_26047</name>
</gene>
<proteinExistence type="inferred from homology"/>
<dbReference type="SUPFAM" id="SSF54001">
    <property type="entry name" value="Cysteine proteinases"/>
    <property type="match status" value="1"/>
</dbReference>
<feature type="compositionally biased region" description="Polar residues" evidence="6">
    <location>
        <begin position="499"/>
        <end position="517"/>
    </location>
</feature>
<evidence type="ECO:0000313" key="9">
    <source>
        <dbReference type="Proteomes" id="UP000076632"/>
    </source>
</evidence>
<feature type="compositionally biased region" description="Basic and acidic residues" evidence="6">
    <location>
        <begin position="216"/>
        <end position="225"/>
    </location>
</feature>
<dbReference type="InterPro" id="IPR051947">
    <property type="entry name" value="Sentrin-specific_protease"/>
</dbReference>
<evidence type="ECO:0000259" key="7">
    <source>
        <dbReference type="PROSITE" id="PS50600"/>
    </source>
</evidence>
<dbReference type="STRING" id="1328760.A0A165AE81"/>
<keyword evidence="4" id="KW-0833">Ubl conjugation pathway</keyword>
<reference evidence="8 9" key="1">
    <citation type="journal article" date="2016" name="Fungal Biol.">
        <title>The genome of Xylona heveae provides a window into fungal endophytism.</title>
        <authorList>
            <person name="Gazis R."/>
            <person name="Kuo A."/>
            <person name="Riley R."/>
            <person name="LaButti K."/>
            <person name="Lipzen A."/>
            <person name="Lin J."/>
            <person name="Amirebrahimi M."/>
            <person name="Hesse C.N."/>
            <person name="Spatafora J.W."/>
            <person name="Henrissat B."/>
            <person name="Hainaut M."/>
            <person name="Grigoriev I.V."/>
            <person name="Hibbett D.S."/>
        </authorList>
    </citation>
    <scope>NUCLEOTIDE SEQUENCE [LARGE SCALE GENOMIC DNA]</scope>
    <source>
        <strain evidence="8 9">TC161</strain>
    </source>
</reference>
<dbReference type="Gene3D" id="1.10.418.20">
    <property type="match status" value="1"/>
</dbReference>
<evidence type="ECO:0000256" key="3">
    <source>
        <dbReference type="ARBA" id="ARBA00022670"/>
    </source>
</evidence>
<dbReference type="PROSITE" id="PS50600">
    <property type="entry name" value="ULP_PROTEASE"/>
    <property type="match status" value="1"/>
</dbReference>
<dbReference type="InterPro" id="IPR038765">
    <property type="entry name" value="Papain-like_cys_pep_sf"/>
</dbReference>
<dbReference type="PANTHER" id="PTHR46896:SF3">
    <property type="entry name" value="FI06413P-RELATED"/>
    <property type="match status" value="1"/>
</dbReference>
<keyword evidence="3" id="KW-0645">Protease</keyword>
<sequence length="888" mass="98354">MKPQPPNPQSSSMIRSARTVPIHGSVVPRNTLGKRPFSPPSGRNQITYGSSRDGLGKRKRPEETKISDLETSSREGKATKRKSKAIAASPNQPKRPEIVTLEDDDDVPVQHSATRVPSKQEDVSCLTYDTNPGLKLRRESLSFVPEYSTVEKMVDPRNKGFSTSQDLPRAGKAASGFARTSQNTSPYFNVSSVDSDQTGLKANSLKAAQPHLANKQGRDSLRKSGEDEECNVISSTKESLETEEVELEQTSREQGTSKSKDVESFHNPGRYPQAATPFRQSRKITRSDNGSVTADSPDELCGENTVGLHRGSPLSSPRTIGPNKSSASGPPSSCDGSFDLPKSDIRPTHFTASRQTKLGKAKSGKAATSGDKDWSARLQMCRAFGEAFGPANTDIQCTLRLGRENKQIRIETQRSGSNLHTLATISLSKIVRIRWAEGSSKLCLHLSGTPSSVEPVLLDFLSERKAVECMQQMRIYENPIKVKQMESTSIDQLFKRQLESQQRQGRVSGDGSVSQLSDLEGHKRKSLDIESTISKRQRRESESRDNSSNEEMRPLTEKGSEGPRRLEDSPGPPQSVTRLPRTRSKAQQELKEGRPASPNSKIRTELRKRLNSYKERGTWERPLVYPPDGPKKATVEFEDLDRLDDEQFLNDNLISFYLRYLEYQMEKNHPQIAKCVYFFNTYFYASLTNTTGGKGRINYDAVKRWTSKVDIFNYDFLIVPINESAHWYTAIIVNLPNLERKLHPESNEGGCEGADAGKIAPEAQPDLEATNPPQSSQSGTSRFGINLDQTEKKVARLSISESRGTSPSNDDDPVLLNPRPAQRIGQIEEDVSSPRSVDDAGSSQEGSRALRSRQDTRHETSSAQTAASKESVKNKKAKGPSLVKDTTV</sequence>
<feature type="compositionally biased region" description="Basic and acidic residues" evidence="6">
    <location>
        <begin position="539"/>
        <end position="568"/>
    </location>
</feature>
<organism evidence="8 9">
    <name type="scientific">Xylona heveae (strain CBS 132557 / TC161)</name>
    <dbReference type="NCBI Taxonomy" id="1328760"/>
    <lineage>
        <taxon>Eukaryota</taxon>
        <taxon>Fungi</taxon>
        <taxon>Dikarya</taxon>
        <taxon>Ascomycota</taxon>
        <taxon>Pezizomycotina</taxon>
        <taxon>Xylonomycetes</taxon>
        <taxon>Xylonales</taxon>
        <taxon>Xylonaceae</taxon>
        <taxon>Xylona</taxon>
    </lineage>
</organism>
<evidence type="ECO:0000256" key="4">
    <source>
        <dbReference type="ARBA" id="ARBA00022786"/>
    </source>
</evidence>
<dbReference type="RefSeq" id="XP_018185887.1">
    <property type="nucleotide sequence ID" value="XM_018334262.1"/>
</dbReference>
<dbReference type="AlphaFoldDB" id="A0A165AE81"/>
<feature type="region of interest" description="Disordered" evidence="6">
    <location>
        <begin position="764"/>
        <end position="888"/>
    </location>
</feature>
<keyword evidence="5" id="KW-0378">Hydrolase</keyword>
<feature type="compositionally biased region" description="Polar residues" evidence="6">
    <location>
        <begin position="771"/>
        <end position="783"/>
    </location>
</feature>
<evidence type="ECO:0000313" key="8">
    <source>
        <dbReference type="EMBL" id="KZF20332.1"/>
    </source>
</evidence>
<keyword evidence="9" id="KW-1185">Reference proteome</keyword>
<evidence type="ECO:0000256" key="5">
    <source>
        <dbReference type="ARBA" id="ARBA00022801"/>
    </source>
</evidence>
<dbReference type="GeneID" id="28899399"/>
<feature type="compositionally biased region" description="Basic and acidic residues" evidence="6">
    <location>
        <begin position="54"/>
        <end position="78"/>
    </location>
</feature>
<dbReference type="InParanoid" id="A0A165AE81"/>
<feature type="region of interest" description="Disordered" evidence="6">
    <location>
        <begin position="155"/>
        <end position="370"/>
    </location>
</feature>
<dbReference type="EMBL" id="KV407463">
    <property type="protein sequence ID" value="KZF20332.1"/>
    <property type="molecule type" value="Genomic_DNA"/>
</dbReference>
<protein>
    <recommendedName>
        <fullName evidence="7">Ubiquitin-like protease family profile domain-containing protein</fullName>
    </recommendedName>
</protein>
<evidence type="ECO:0000256" key="6">
    <source>
        <dbReference type="SAM" id="MobiDB-lite"/>
    </source>
</evidence>
<feature type="domain" description="Ubiquitin-like protease family profile" evidence="7">
    <location>
        <begin position="633"/>
        <end position="888"/>
    </location>
</feature>
<feature type="compositionally biased region" description="Polar residues" evidence="6">
    <location>
        <begin position="178"/>
        <end position="201"/>
    </location>
</feature>
<dbReference type="GO" id="GO:0006508">
    <property type="term" value="P:proteolysis"/>
    <property type="evidence" value="ECO:0007669"/>
    <property type="project" value="UniProtKB-KW"/>
</dbReference>
<dbReference type="GO" id="GO:0016926">
    <property type="term" value="P:protein desumoylation"/>
    <property type="evidence" value="ECO:0007669"/>
    <property type="project" value="TreeGrafter"/>
</dbReference>
<evidence type="ECO:0000256" key="2">
    <source>
        <dbReference type="ARBA" id="ARBA00022553"/>
    </source>
</evidence>
<feature type="compositionally biased region" description="Polar residues" evidence="6">
    <location>
        <begin position="313"/>
        <end position="335"/>
    </location>
</feature>
<accession>A0A165AE81</accession>
<feature type="region of interest" description="Disordered" evidence="6">
    <location>
        <begin position="499"/>
        <end position="605"/>
    </location>
</feature>
<dbReference type="GO" id="GO:0005634">
    <property type="term" value="C:nucleus"/>
    <property type="evidence" value="ECO:0007669"/>
    <property type="project" value="TreeGrafter"/>
</dbReference>
<feature type="region of interest" description="Disordered" evidence="6">
    <location>
        <begin position="1"/>
        <end position="123"/>
    </location>
</feature>
<dbReference type="Proteomes" id="UP000076632">
    <property type="component" value="Unassembled WGS sequence"/>
</dbReference>
<name>A0A165AE81_XYLHT</name>
<keyword evidence="2" id="KW-0597">Phosphoprotein</keyword>
<evidence type="ECO:0000256" key="1">
    <source>
        <dbReference type="ARBA" id="ARBA00005234"/>
    </source>
</evidence>
<feature type="compositionally biased region" description="Polar residues" evidence="6">
    <location>
        <begin position="799"/>
        <end position="808"/>
    </location>
</feature>